<comment type="cofactor">
    <cofactor evidence="1">
        <name>Mg(2+)</name>
        <dbReference type="ChEBI" id="CHEBI:18420"/>
    </cofactor>
</comment>
<comment type="similarity">
    <text evidence="2">Belongs to the NDK family.</text>
</comment>
<evidence type="ECO:0000259" key="9">
    <source>
        <dbReference type="SMART" id="SM00562"/>
    </source>
</evidence>
<feature type="region of interest" description="Disordered" evidence="8">
    <location>
        <begin position="206"/>
        <end position="242"/>
    </location>
</feature>
<dbReference type="GO" id="GO:0004550">
    <property type="term" value="F:nucleoside diphosphate kinase activity"/>
    <property type="evidence" value="ECO:0007669"/>
    <property type="project" value="UniProtKB-EC"/>
</dbReference>
<evidence type="ECO:0000256" key="7">
    <source>
        <dbReference type="ARBA" id="ARBA00022840"/>
    </source>
</evidence>
<evidence type="ECO:0000256" key="2">
    <source>
        <dbReference type="ARBA" id="ARBA00008142"/>
    </source>
</evidence>
<feature type="non-terminal residue" evidence="10">
    <location>
        <position position="1"/>
    </location>
</feature>
<dbReference type="EC" id="2.7.4.6" evidence="3"/>
<dbReference type="SUPFAM" id="SSF54919">
    <property type="entry name" value="Nucleoside diphosphate kinase, NDK"/>
    <property type="match status" value="1"/>
</dbReference>
<evidence type="ECO:0000256" key="3">
    <source>
        <dbReference type="ARBA" id="ARBA00012966"/>
    </source>
</evidence>
<dbReference type="PROSITE" id="PS00469">
    <property type="entry name" value="NDPK"/>
    <property type="match status" value="1"/>
</dbReference>
<dbReference type="PROSITE" id="PS51374">
    <property type="entry name" value="NDPK_LIKE"/>
    <property type="match status" value="1"/>
</dbReference>
<dbReference type="Gene3D" id="3.30.70.141">
    <property type="entry name" value="Nucleoside diphosphate kinase-like domain"/>
    <property type="match status" value="1"/>
</dbReference>
<dbReference type="EMBL" id="BARS01048714">
    <property type="protein sequence ID" value="GAG39408.1"/>
    <property type="molecule type" value="Genomic_DNA"/>
</dbReference>
<sequence>GDFQRMPDGTIRYFEPAVICGPDPATREEELAFFAATAATDGGVIEDAIDFLPGAETFETQLVILKPENFERRSRRPGYIIDVFSRTGLYIVGAKLLSMSAAQGEAFYGPLLEVFRDRLQFLIENTMRERLDSAFDFRLPDEFFQTSREMLADLNARTEFAKIVQYMTGVDPRTVAGKAERDQPGPVRCLALLYRGPDAIAKIRQMQGATNPQKADPGTVRSDFGRDLMRNAAHASDSPASA</sequence>
<dbReference type="AlphaFoldDB" id="X0XRX0"/>
<keyword evidence="4" id="KW-0808">Transferase</keyword>
<dbReference type="Pfam" id="PF00334">
    <property type="entry name" value="NDK"/>
    <property type="match status" value="1"/>
</dbReference>
<dbReference type="InterPro" id="IPR034907">
    <property type="entry name" value="NDK-like_dom"/>
</dbReference>
<accession>X0XRX0</accession>
<dbReference type="GO" id="GO:0005524">
    <property type="term" value="F:ATP binding"/>
    <property type="evidence" value="ECO:0007669"/>
    <property type="project" value="UniProtKB-KW"/>
</dbReference>
<evidence type="ECO:0000256" key="6">
    <source>
        <dbReference type="ARBA" id="ARBA00022777"/>
    </source>
</evidence>
<feature type="domain" description="Nucleoside diphosphate kinase-like" evidence="9">
    <location>
        <begin position="58"/>
        <end position="242"/>
    </location>
</feature>
<gene>
    <name evidence="10" type="ORF">S01H1_72958</name>
</gene>
<keyword evidence="7" id="KW-0067">ATP-binding</keyword>
<protein>
    <recommendedName>
        <fullName evidence="3">nucleoside-diphosphate kinase</fullName>
        <ecNumber evidence="3">2.7.4.6</ecNumber>
    </recommendedName>
</protein>
<evidence type="ECO:0000256" key="5">
    <source>
        <dbReference type="ARBA" id="ARBA00022741"/>
    </source>
</evidence>
<evidence type="ECO:0000313" key="10">
    <source>
        <dbReference type="EMBL" id="GAG39408.1"/>
    </source>
</evidence>
<name>X0XRX0_9ZZZZ</name>
<organism evidence="10">
    <name type="scientific">marine sediment metagenome</name>
    <dbReference type="NCBI Taxonomy" id="412755"/>
    <lineage>
        <taxon>unclassified sequences</taxon>
        <taxon>metagenomes</taxon>
        <taxon>ecological metagenomes</taxon>
    </lineage>
</organism>
<keyword evidence="5" id="KW-0547">Nucleotide-binding</keyword>
<dbReference type="InterPro" id="IPR023005">
    <property type="entry name" value="Nucleoside_diP_kinase_AS"/>
</dbReference>
<evidence type="ECO:0000256" key="8">
    <source>
        <dbReference type="SAM" id="MobiDB-lite"/>
    </source>
</evidence>
<feature type="non-terminal residue" evidence="10">
    <location>
        <position position="242"/>
    </location>
</feature>
<keyword evidence="6" id="KW-0418">Kinase</keyword>
<evidence type="ECO:0000256" key="1">
    <source>
        <dbReference type="ARBA" id="ARBA00001946"/>
    </source>
</evidence>
<dbReference type="SMART" id="SM00562">
    <property type="entry name" value="NDK"/>
    <property type="match status" value="1"/>
</dbReference>
<evidence type="ECO:0000256" key="4">
    <source>
        <dbReference type="ARBA" id="ARBA00022679"/>
    </source>
</evidence>
<reference evidence="10" key="1">
    <citation type="journal article" date="2014" name="Front. Microbiol.">
        <title>High frequency of phylogenetically diverse reductive dehalogenase-homologous genes in deep subseafloor sedimentary metagenomes.</title>
        <authorList>
            <person name="Kawai M."/>
            <person name="Futagami T."/>
            <person name="Toyoda A."/>
            <person name="Takaki Y."/>
            <person name="Nishi S."/>
            <person name="Hori S."/>
            <person name="Arai W."/>
            <person name="Tsubouchi T."/>
            <person name="Morono Y."/>
            <person name="Uchiyama I."/>
            <person name="Ito T."/>
            <person name="Fujiyama A."/>
            <person name="Inagaki F."/>
            <person name="Takami H."/>
        </authorList>
    </citation>
    <scope>NUCLEOTIDE SEQUENCE</scope>
    <source>
        <strain evidence="10">Expedition CK06-06</strain>
    </source>
</reference>
<dbReference type="PANTHER" id="PTHR11349">
    <property type="entry name" value="NUCLEOSIDE DIPHOSPHATE KINASE"/>
    <property type="match status" value="1"/>
</dbReference>
<comment type="caution">
    <text evidence="10">The sequence shown here is derived from an EMBL/GenBank/DDBJ whole genome shotgun (WGS) entry which is preliminary data.</text>
</comment>
<proteinExistence type="inferred from homology"/>
<dbReference type="InterPro" id="IPR036850">
    <property type="entry name" value="NDK-like_dom_sf"/>
</dbReference>